<keyword evidence="2" id="KW-1185">Reference proteome</keyword>
<name>A0AAW0PGL5_9GOBI</name>
<dbReference type="Proteomes" id="UP001460270">
    <property type="component" value="Unassembled WGS sequence"/>
</dbReference>
<accession>A0AAW0PGL5</accession>
<dbReference type="EMBL" id="JBBPFD010000007">
    <property type="protein sequence ID" value="KAK7919277.1"/>
    <property type="molecule type" value="Genomic_DNA"/>
</dbReference>
<proteinExistence type="predicted"/>
<gene>
    <name evidence="1" type="ORF">WMY93_010561</name>
</gene>
<reference evidence="2" key="1">
    <citation type="submission" date="2024-04" db="EMBL/GenBank/DDBJ databases">
        <title>Salinicola lusitanus LLJ914,a marine bacterium isolated from the Okinawa Trough.</title>
        <authorList>
            <person name="Li J."/>
        </authorList>
    </citation>
    <scope>NUCLEOTIDE SEQUENCE [LARGE SCALE GENOMIC DNA]</scope>
</reference>
<evidence type="ECO:0000313" key="1">
    <source>
        <dbReference type="EMBL" id="KAK7919277.1"/>
    </source>
</evidence>
<comment type="caution">
    <text evidence="1">The sequence shown here is derived from an EMBL/GenBank/DDBJ whole genome shotgun (WGS) entry which is preliminary data.</text>
</comment>
<sequence>MLLYVPAGHRYDGETLPGGRNVCSKVIKDLDALIRAQEFHESLRNSSENGQACSTPLLFLSTETLPEKEKVIFSADYNCQANNVPSAEFEYTWAGQIWNRRRPLTFSHNSAVHTTPTPTLPKLAQQFVWLLCTTSPPRHHLLSKTGPLLLTTST</sequence>
<evidence type="ECO:0000313" key="2">
    <source>
        <dbReference type="Proteomes" id="UP001460270"/>
    </source>
</evidence>
<organism evidence="1 2">
    <name type="scientific">Mugilogobius chulae</name>
    <name type="common">yellowstripe goby</name>
    <dbReference type="NCBI Taxonomy" id="88201"/>
    <lineage>
        <taxon>Eukaryota</taxon>
        <taxon>Metazoa</taxon>
        <taxon>Chordata</taxon>
        <taxon>Craniata</taxon>
        <taxon>Vertebrata</taxon>
        <taxon>Euteleostomi</taxon>
        <taxon>Actinopterygii</taxon>
        <taxon>Neopterygii</taxon>
        <taxon>Teleostei</taxon>
        <taxon>Neoteleostei</taxon>
        <taxon>Acanthomorphata</taxon>
        <taxon>Gobiaria</taxon>
        <taxon>Gobiiformes</taxon>
        <taxon>Gobioidei</taxon>
        <taxon>Gobiidae</taxon>
        <taxon>Gobionellinae</taxon>
        <taxon>Mugilogobius</taxon>
    </lineage>
</organism>
<dbReference type="AlphaFoldDB" id="A0AAW0PGL5"/>
<protein>
    <submittedName>
        <fullName evidence="1">Uncharacterized protein</fullName>
    </submittedName>
</protein>